<dbReference type="InParanoid" id="A0A673CAK5"/>
<dbReference type="AlphaFoldDB" id="A0A673CAK5"/>
<accession>A0A673CAK5</accession>
<dbReference type="InterPro" id="IPR011992">
    <property type="entry name" value="EF-hand-dom_pair"/>
</dbReference>
<evidence type="ECO:0000256" key="1">
    <source>
        <dbReference type="ARBA" id="ARBA00022723"/>
    </source>
</evidence>
<evidence type="ECO:0000259" key="4">
    <source>
        <dbReference type="PROSITE" id="PS50222"/>
    </source>
</evidence>
<name>A0A673CAK5_9TELE</name>
<dbReference type="Gene3D" id="1.10.238.10">
    <property type="entry name" value="EF-hand"/>
    <property type="match status" value="1"/>
</dbReference>
<dbReference type="PROSITE" id="PS50222">
    <property type="entry name" value="EF_HAND_2"/>
    <property type="match status" value="1"/>
</dbReference>
<dbReference type="GO" id="GO:0005509">
    <property type="term" value="F:calcium ion binding"/>
    <property type="evidence" value="ECO:0007669"/>
    <property type="project" value="InterPro"/>
</dbReference>
<dbReference type="SUPFAM" id="SSF47473">
    <property type="entry name" value="EF-hand"/>
    <property type="match status" value="1"/>
</dbReference>
<dbReference type="Ensembl" id="ENSSORT00005051538.1">
    <property type="protein sequence ID" value="ENSSORP00005050329.1"/>
    <property type="gene ID" value="ENSSORG00005022824.1"/>
</dbReference>
<evidence type="ECO:0000256" key="2">
    <source>
        <dbReference type="ARBA" id="ARBA00022837"/>
    </source>
</evidence>
<keyword evidence="6" id="KW-1185">Reference proteome</keyword>
<dbReference type="InterPro" id="IPR018247">
    <property type="entry name" value="EF_Hand_1_Ca_BS"/>
</dbReference>
<feature type="compositionally biased region" description="Acidic residues" evidence="3">
    <location>
        <begin position="206"/>
        <end position="218"/>
    </location>
</feature>
<dbReference type="Proteomes" id="UP000472271">
    <property type="component" value="Chromosome 24"/>
</dbReference>
<feature type="domain" description="EF-hand" evidence="4">
    <location>
        <begin position="83"/>
        <end position="118"/>
    </location>
</feature>
<dbReference type="PROSITE" id="PS00018">
    <property type="entry name" value="EF_HAND_1"/>
    <property type="match status" value="1"/>
</dbReference>
<sequence>MRAAVFLAMEEQDRVENKTPLVNENLKKCLNTKDGQFVSLLYCLIARSVGLRGEQNSPVLLELVRRGRHKDKLLASSEEPTQKQITLARKKFDFYDKDRSGSVTKDDLQSVFRDLFPNMNKNMLERFITDELRAADKSFSRTCDFHMFMSLYKQLFTQCRSVPQSVLIEDRTTSPPVSKDSDPVISPSKGDAALRSGLRRDRVDLDVEDDLEDGDSFFDDPMPKPQKTYGR</sequence>
<reference evidence="5" key="1">
    <citation type="submission" date="2019-06" db="EMBL/GenBank/DDBJ databases">
        <authorList>
            <consortium name="Wellcome Sanger Institute Data Sharing"/>
        </authorList>
    </citation>
    <scope>NUCLEOTIDE SEQUENCE [LARGE SCALE GENOMIC DNA]</scope>
</reference>
<evidence type="ECO:0000313" key="5">
    <source>
        <dbReference type="Ensembl" id="ENSSORP00005050329.1"/>
    </source>
</evidence>
<protein>
    <recommendedName>
        <fullName evidence="4">EF-hand domain-containing protein</fullName>
    </recommendedName>
</protein>
<dbReference type="Pfam" id="PF13405">
    <property type="entry name" value="EF-hand_6"/>
    <property type="match status" value="1"/>
</dbReference>
<dbReference type="InterPro" id="IPR002048">
    <property type="entry name" value="EF_hand_dom"/>
</dbReference>
<reference evidence="5" key="3">
    <citation type="submission" date="2025-09" db="UniProtKB">
        <authorList>
            <consortium name="Ensembl"/>
        </authorList>
    </citation>
    <scope>IDENTIFICATION</scope>
</reference>
<dbReference type="FunCoup" id="A0A673CAK5">
    <property type="interactions" value="1352"/>
</dbReference>
<reference evidence="5" key="2">
    <citation type="submission" date="2025-08" db="UniProtKB">
        <authorList>
            <consortium name="Ensembl"/>
        </authorList>
    </citation>
    <scope>IDENTIFICATION</scope>
</reference>
<evidence type="ECO:0000256" key="3">
    <source>
        <dbReference type="SAM" id="MobiDB-lite"/>
    </source>
</evidence>
<evidence type="ECO:0000313" key="6">
    <source>
        <dbReference type="Proteomes" id="UP000472271"/>
    </source>
</evidence>
<keyword evidence="2" id="KW-0106">Calcium</keyword>
<organism evidence="5 6">
    <name type="scientific">Sphaeramia orbicularis</name>
    <name type="common">orbiculate cardinalfish</name>
    <dbReference type="NCBI Taxonomy" id="375764"/>
    <lineage>
        <taxon>Eukaryota</taxon>
        <taxon>Metazoa</taxon>
        <taxon>Chordata</taxon>
        <taxon>Craniata</taxon>
        <taxon>Vertebrata</taxon>
        <taxon>Euteleostomi</taxon>
        <taxon>Actinopterygii</taxon>
        <taxon>Neopterygii</taxon>
        <taxon>Teleostei</taxon>
        <taxon>Neoteleostei</taxon>
        <taxon>Acanthomorphata</taxon>
        <taxon>Gobiaria</taxon>
        <taxon>Kurtiformes</taxon>
        <taxon>Apogonoidei</taxon>
        <taxon>Apogonidae</taxon>
        <taxon>Apogoninae</taxon>
        <taxon>Sphaeramia</taxon>
    </lineage>
</organism>
<proteinExistence type="predicted"/>
<feature type="region of interest" description="Disordered" evidence="3">
    <location>
        <begin position="170"/>
        <end position="231"/>
    </location>
</feature>
<keyword evidence="1" id="KW-0479">Metal-binding</keyword>